<sequence length="185" mass="20863">MQAFIQSLARKLAGMEFILRSGAAVGADRAFELGWLEWYANQTPWPKGDNVRAEIYIPWNGYEDHDRDGLFGATKSPSDVHFKVWEQAEQIAAKIHPAWDLKRDDGTPVLSKGAKTLHTRNVFQVLGPHLNEPSTMLICWAKRTRTGTIKGGTATAWKLAQEYGVPCFNLDDPVDFARIQKFMET</sequence>
<gene>
    <name evidence="1" type="ORF">phiK7A1_014c</name>
</gene>
<organism evidence="1 2">
    <name type="scientific">Pseudomonas phage phiK7A1</name>
    <dbReference type="NCBI Taxonomy" id="2759194"/>
    <lineage>
        <taxon>Viruses</taxon>
        <taxon>Duplodnaviria</taxon>
        <taxon>Heunggongvirae</taxon>
        <taxon>Uroviricota</taxon>
        <taxon>Caudoviricetes</taxon>
        <taxon>Vandenendeviridae</taxon>
        <taxon>Gorskivirinae</taxon>
        <taxon>Torinovirus</taxon>
        <taxon>Torinovirus K7A1</taxon>
    </lineage>
</organism>
<evidence type="ECO:0000313" key="1">
    <source>
        <dbReference type="EMBL" id="QNR53804.1"/>
    </source>
</evidence>
<name>A0A7H0XFL4_9CAUD</name>
<evidence type="ECO:0000313" key="2">
    <source>
        <dbReference type="Proteomes" id="UP000516415"/>
    </source>
</evidence>
<accession>A0A7H0XFL4</accession>
<dbReference type="Proteomes" id="UP000516415">
    <property type="component" value="Segment"/>
</dbReference>
<reference evidence="1 2" key="1">
    <citation type="submission" date="2020-07" db="EMBL/GenBank/DDBJ databases">
        <authorList>
            <person name="Martino G."/>
            <person name="Holtappels D."/>
            <person name="Wagemans J."/>
            <person name="Lavigne R."/>
            <person name="Turina M."/>
            <person name="Ciuffo M."/>
        </authorList>
    </citation>
    <scope>NUCLEOTIDE SEQUENCE [LARGE SCALE GENOMIC DNA]</scope>
</reference>
<proteinExistence type="predicted"/>
<dbReference type="EMBL" id="MT740307">
    <property type="protein sequence ID" value="QNR53804.1"/>
    <property type="molecule type" value="Genomic_DNA"/>
</dbReference>
<keyword evidence="2" id="KW-1185">Reference proteome</keyword>
<protein>
    <submittedName>
        <fullName evidence="1">DNA processing protein A</fullName>
    </submittedName>
</protein>